<dbReference type="EMBL" id="CAUYUJ010015151">
    <property type="protein sequence ID" value="CAK0850439.1"/>
    <property type="molecule type" value="Genomic_DNA"/>
</dbReference>
<dbReference type="PANTHER" id="PTHR42938">
    <property type="entry name" value="FORMATE DEHYDROGENASE 1"/>
    <property type="match status" value="1"/>
</dbReference>
<evidence type="ECO:0000259" key="3">
    <source>
        <dbReference type="Pfam" id="PF02826"/>
    </source>
</evidence>
<proteinExistence type="inferred from homology"/>
<evidence type="ECO:0000259" key="2">
    <source>
        <dbReference type="Pfam" id="PF00389"/>
    </source>
</evidence>
<dbReference type="Pfam" id="PF00389">
    <property type="entry name" value="2-Hacid_dh"/>
    <property type="match status" value="1"/>
</dbReference>
<evidence type="ECO:0008006" key="6">
    <source>
        <dbReference type="Google" id="ProtNLM"/>
    </source>
</evidence>
<dbReference type="PANTHER" id="PTHR42938:SF47">
    <property type="entry name" value="HYDROXYPYRUVATE REDUCTASE"/>
    <property type="match status" value="1"/>
</dbReference>
<organism evidence="4 5">
    <name type="scientific">Prorocentrum cordatum</name>
    <dbReference type="NCBI Taxonomy" id="2364126"/>
    <lineage>
        <taxon>Eukaryota</taxon>
        <taxon>Sar</taxon>
        <taxon>Alveolata</taxon>
        <taxon>Dinophyceae</taxon>
        <taxon>Prorocentrales</taxon>
        <taxon>Prorocentraceae</taxon>
        <taxon>Prorocentrum</taxon>
    </lineage>
</organism>
<dbReference type="InterPro" id="IPR036291">
    <property type="entry name" value="NAD(P)-bd_dom_sf"/>
</dbReference>
<dbReference type="InterPro" id="IPR006140">
    <property type="entry name" value="D-isomer_DH_NAD-bd"/>
</dbReference>
<comment type="similarity">
    <text evidence="1">Belongs to the D-isomer specific 2-hydroxyacid dehydrogenase family.</text>
</comment>
<evidence type="ECO:0000313" key="5">
    <source>
        <dbReference type="Proteomes" id="UP001189429"/>
    </source>
</evidence>
<dbReference type="Pfam" id="PF02826">
    <property type="entry name" value="2-Hacid_dh_C"/>
    <property type="match status" value="1"/>
</dbReference>
<protein>
    <recommendedName>
        <fullName evidence="6">Phosphoglycerate dehydrogenase</fullName>
    </recommendedName>
</protein>
<comment type="caution">
    <text evidence="4">The sequence shown here is derived from an EMBL/GenBank/DDBJ whole genome shotgun (WGS) entry which is preliminary data.</text>
</comment>
<dbReference type="Proteomes" id="UP001189429">
    <property type="component" value="Unassembled WGS sequence"/>
</dbReference>
<sequence length="317" mass="34263">MAGEAGKARTVLLATEKAFAADAVAKIQAAFDESKYTMKKLENYKSKDELLAAVADVDAMIIRSDIVDAAVLEKAAKLKIVVRAGAGYDNIDLKACEAKSITAMNTPGQNANAVAELVFGMMLTSARNNYDGTSGFELVGRSIAFYGYGAVARAVGKLAAGFGMVLYAYDPYIPKDAIKKMGAEPVDTVADLFKHQYVSLHVPLTPETKESINKELLLKMPKGGTLINTARMEVVHEAQMLEVLKERPDFCYLCDVGFKAQEEAKAIVGDKYMKRVIFTKKKMGAQTVEANNNAGIAAANQIVGFFEKGETKFSLKA</sequence>
<evidence type="ECO:0000313" key="4">
    <source>
        <dbReference type="EMBL" id="CAK0850439.1"/>
    </source>
</evidence>
<dbReference type="SUPFAM" id="SSF52283">
    <property type="entry name" value="Formate/glycerate dehydrogenase catalytic domain-like"/>
    <property type="match status" value="1"/>
</dbReference>
<keyword evidence="5" id="KW-1185">Reference proteome</keyword>
<evidence type="ECO:0000256" key="1">
    <source>
        <dbReference type="RuleBase" id="RU003719"/>
    </source>
</evidence>
<feature type="domain" description="D-isomer specific 2-hydroxyacid dehydrogenase catalytic" evidence="2">
    <location>
        <begin position="31"/>
        <end position="312"/>
    </location>
</feature>
<gene>
    <name evidence="4" type="ORF">PCOR1329_LOCUS42855</name>
</gene>
<keyword evidence="1" id="KW-0560">Oxidoreductase</keyword>
<reference evidence="4" key="1">
    <citation type="submission" date="2023-10" db="EMBL/GenBank/DDBJ databases">
        <authorList>
            <person name="Chen Y."/>
            <person name="Shah S."/>
            <person name="Dougan E. K."/>
            <person name="Thang M."/>
            <person name="Chan C."/>
        </authorList>
    </citation>
    <scope>NUCLEOTIDE SEQUENCE [LARGE SCALE GENOMIC DNA]</scope>
</reference>
<dbReference type="SUPFAM" id="SSF51735">
    <property type="entry name" value="NAD(P)-binding Rossmann-fold domains"/>
    <property type="match status" value="1"/>
</dbReference>
<accession>A0ABN9TVY6</accession>
<dbReference type="Gene3D" id="3.40.50.720">
    <property type="entry name" value="NAD(P)-binding Rossmann-like Domain"/>
    <property type="match status" value="2"/>
</dbReference>
<name>A0ABN9TVY6_9DINO</name>
<feature type="domain" description="D-isomer specific 2-hydroxyacid dehydrogenase NAD-binding" evidence="3">
    <location>
        <begin position="129"/>
        <end position="259"/>
    </location>
</feature>
<dbReference type="InterPro" id="IPR006139">
    <property type="entry name" value="D-isomer_2_OHA_DH_cat_dom"/>
</dbReference>